<dbReference type="EMBL" id="KF125052">
    <property type="protein sequence ID" value="AIA92375.1"/>
    <property type="molecule type" value="Genomic_DNA"/>
</dbReference>
<sequence length="114" mass="12730">GPVALVLPGLIVTIFLLMKKDFNLISIKRFNPIPGLILTLGISAPYFYLVHKATNGTFTEGFFLQHNIKRFSGEMEGHGGLPFVTWAFVLLGLLPYSFFIIQGFVQGWKTTKNP</sequence>
<keyword evidence="1" id="KW-1133">Transmembrane helix</keyword>
<feature type="non-terminal residue" evidence="2">
    <location>
        <position position="1"/>
    </location>
</feature>
<reference evidence="2" key="1">
    <citation type="journal article" date="2013" name="Environ. Microbiol.">
        <title>Seasonally variable intestinal metagenomes of the red palm weevil (Rhynchophorus ferrugineus).</title>
        <authorList>
            <person name="Jia S."/>
            <person name="Zhang X."/>
            <person name="Zhang G."/>
            <person name="Yin A."/>
            <person name="Zhang S."/>
            <person name="Li F."/>
            <person name="Wang L."/>
            <person name="Zhao D."/>
            <person name="Yun Q."/>
            <person name="Tala"/>
            <person name="Wang J."/>
            <person name="Sun G."/>
            <person name="Baabdullah M."/>
            <person name="Yu X."/>
            <person name="Hu S."/>
            <person name="Al-Mssallem I.S."/>
            <person name="Yu J."/>
        </authorList>
    </citation>
    <scope>NUCLEOTIDE SEQUENCE</scope>
</reference>
<proteinExistence type="predicted"/>
<organism evidence="2">
    <name type="scientific">uncultured Sulfurihydrogenibium sp</name>
    <dbReference type="NCBI Taxonomy" id="236498"/>
    <lineage>
        <taxon>Bacteria</taxon>
        <taxon>Pseudomonadati</taxon>
        <taxon>Aquificota</taxon>
        <taxon>Aquificia</taxon>
        <taxon>Aquificales</taxon>
        <taxon>Hydrogenothermaceae</taxon>
        <taxon>Sulfurihydrogenibium</taxon>
        <taxon>environmental samples</taxon>
    </lineage>
</organism>
<keyword evidence="1" id="KW-0472">Membrane</keyword>
<evidence type="ECO:0000313" key="2">
    <source>
        <dbReference type="EMBL" id="AIA92375.1"/>
    </source>
</evidence>
<feature type="transmembrane region" description="Helical" evidence="1">
    <location>
        <begin position="83"/>
        <end position="105"/>
    </location>
</feature>
<dbReference type="AlphaFoldDB" id="A0A060CH90"/>
<accession>A0A060CH90</accession>
<evidence type="ECO:0000256" key="1">
    <source>
        <dbReference type="SAM" id="Phobius"/>
    </source>
</evidence>
<feature type="transmembrane region" description="Helical" evidence="1">
    <location>
        <begin position="30"/>
        <end position="49"/>
    </location>
</feature>
<protein>
    <submittedName>
        <fullName evidence="2">CAZy families GT83 protein</fullName>
    </submittedName>
</protein>
<name>A0A060CH90_9AQUI</name>
<keyword evidence="1" id="KW-0812">Transmembrane</keyword>